<sequence>MISARIVLILLAMTVINTFVSEVTVDAVIKSICDPYGCDRECHENGKYFGHCVQNTCKCI</sequence>
<proteinExistence type="predicted"/>
<evidence type="ECO:0000256" key="1">
    <source>
        <dbReference type="SAM" id="SignalP"/>
    </source>
</evidence>
<keyword evidence="1" id="KW-0732">Signal</keyword>
<reference evidence="2" key="1">
    <citation type="journal article" date="2017" name="Toxicon">
        <title>Venom-gland transcriptomics and venom proteomics of the Hentz striped scorpion (Centruroides hentzi; Buthidae) reveal high toxin diversity in a harmless member of a lethal family.</title>
        <authorList>
            <person name="Ward M.J."/>
            <person name="Ellsworth S.A."/>
            <person name="Rokyta D.R."/>
        </authorList>
    </citation>
    <scope>NUCLEOTIDE SEQUENCE</scope>
    <source>
        <tissue evidence="2">Venom gland</tissue>
    </source>
</reference>
<protein>
    <submittedName>
        <fullName evidence="2">AKTx</fullName>
    </submittedName>
</protein>
<dbReference type="AlphaFoldDB" id="A0A2I9LNP0"/>
<accession>A0A2I9LNP0</accession>
<feature type="signal peptide" evidence="1">
    <location>
        <begin position="1"/>
        <end position="18"/>
    </location>
</feature>
<evidence type="ECO:0000313" key="2">
    <source>
        <dbReference type="EMBL" id="MBW20003.1"/>
    </source>
</evidence>
<organism evidence="2">
    <name type="scientific">Centruroides hentzi</name>
    <dbReference type="NCBI Taxonomy" id="88313"/>
    <lineage>
        <taxon>Eukaryota</taxon>
        <taxon>Metazoa</taxon>
        <taxon>Ecdysozoa</taxon>
        <taxon>Arthropoda</taxon>
        <taxon>Chelicerata</taxon>
        <taxon>Arachnida</taxon>
        <taxon>Scorpiones</taxon>
        <taxon>Buthida</taxon>
        <taxon>Buthoidea</taxon>
        <taxon>Buthidae</taxon>
        <taxon>Centruroides</taxon>
    </lineage>
</organism>
<dbReference type="EMBL" id="GFWZ01000013">
    <property type="protein sequence ID" value="MBW20003.1"/>
    <property type="molecule type" value="Transcribed_RNA"/>
</dbReference>
<feature type="chain" id="PRO_5014344469" evidence="1">
    <location>
        <begin position="19"/>
        <end position="60"/>
    </location>
</feature>
<name>A0A2I9LNP0_9SCOR</name>